<dbReference type="Proteomes" id="UP000070544">
    <property type="component" value="Unassembled WGS sequence"/>
</dbReference>
<dbReference type="AlphaFoldDB" id="A0A139A544"/>
<dbReference type="Gene3D" id="3.30.40.10">
    <property type="entry name" value="Zinc/RING finger domain, C3HC4 (zinc finger)"/>
    <property type="match status" value="2"/>
</dbReference>
<feature type="domain" description="RING-type" evidence="6">
    <location>
        <begin position="418"/>
        <end position="457"/>
    </location>
</feature>
<dbReference type="InterPro" id="IPR051728">
    <property type="entry name" value="RING-FYVE_E3_ubiquitin-ligase"/>
</dbReference>
<evidence type="ECO:0000256" key="3">
    <source>
        <dbReference type="ARBA" id="ARBA00022833"/>
    </source>
</evidence>
<proteinExistence type="predicted"/>
<feature type="compositionally biased region" description="Low complexity" evidence="5">
    <location>
        <begin position="149"/>
        <end position="167"/>
    </location>
</feature>
<dbReference type="InterPro" id="IPR013083">
    <property type="entry name" value="Znf_RING/FYVE/PHD"/>
</dbReference>
<evidence type="ECO:0000256" key="2">
    <source>
        <dbReference type="ARBA" id="ARBA00022771"/>
    </source>
</evidence>
<dbReference type="InterPro" id="IPR011011">
    <property type="entry name" value="Znf_FYVE_PHD"/>
</dbReference>
<dbReference type="SMART" id="SM00064">
    <property type="entry name" value="FYVE"/>
    <property type="match status" value="1"/>
</dbReference>
<evidence type="ECO:0000259" key="6">
    <source>
        <dbReference type="PROSITE" id="PS50089"/>
    </source>
</evidence>
<reference evidence="8 9" key="1">
    <citation type="journal article" date="2015" name="Genome Biol. Evol.">
        <title>Phylogenomic analyses indicate that early fungi evolved digesting cell walls of algal ancestors of land plants.</title>
        <authorList>
            <person name="Chang Y."/>
            <person name="Wang S."/>
            <person name="Sekimoto S."/>
            <person name="Aerts A.L."/>
            <person name="Choi C."/>
            <person name="Clum A."/>
            <person name="LaButti K.M."/>
            <person name="Lindquist E.A."/>
            <person name="Yee Ngan C."/>
            <person name="Ohm R.A."/>
            <person name="Salamov A.A."/>
            <person name="Grigoriev I.V."/>
            <person name="Spatafora J.W."/>
            <person name="Berbee M.L."/>
        </authorList>
    </citation>
    <scope>NUCLEOTIDE SEQUENCE [LARGE SCALE GENOMIC DNA]</scope>
    <source>
        <strain evidence="8 9">JEL478</strain>
    </source>
</reference>
<feature type="compositionally biased region" description="Low complexity" evidence="5">
    <location>
        <begin position="257"/>
        <end position="266"/>
    </location>
</feature>
<dbReference type="EMBL" id="KQ965800">
    <property type="protein sequence ID" value="KXS11513.1"/>
    <property type="molecule type" value="Genomic_DNA"/>
</dbReference>
<evidence type="ECO:0008006" key="10">
    <source>
        <dbReference type="Google" id="ProtNLM"/>
    </source>
</evidence>
<evidence type="ECO:0000256" key="5">
    <source>
        <dbReference type="SAM" id="MobiDB-lite"/>
    </source>
</evidence>
<accession>A0A139A544</accession>
<dbReference type="PANTHER" id="PTHR14879">
    <property type="entry name" value="CASPASE REGULATOR, RING FINGER DOMAIN-CONTAINING"/>
    <property type="match status" value="1"/>
</dbReference>
<dbReference type="OMA" id="FTRARRC"/>
<dbReference type="InterPro" id="IPR017455">
    <property type="entry name" value="Znf_FYVE-rel"/>
</dbReference>
<name>A0A139A544_GONPJ</name>
<evidence type="ECO:0000313" key="9">
    <source>
        <dbReference type="Proteomes" id="UP000070544"/>
    </source>
</evidence>
<dbReference type="PROSITE" id="PS50178">
    <property type="entry name" value="ZF_FYVE"/>
    <property type="match status" value="1"/>
</dbReference>
<keyword evidence="3" id="KW-0862">Zinc</keyword>
<keyword evidence="1" id="KW-0479">Metal-binding</keyword>
<feature type="compositionally biased region" description="Polar residues" evidence="5">
    <location>
        <begin position="195"/>
        <end position="209"/>
    </location>
</feature>
<feature type="compositionally biased region" description="Polar residues" evidence="5">
    <location>
        <begin position="315"/>
        <end position="327"/>
    </location>
</feature>
<feature type="compositionally biased region" description="Pro residues" evidence="5">
    <location>
        <begin position="218"/>
        <end position="229"/>
    </location>
</feature>
<dbReference type="OrthoDB" id="2159334at2759"/>
<evidence type="ECO:0000313" key="8">
    <source>
        <dbReference type="EMBL" id="KXS11513.1"/>
    </source>
</evidence>
<feature type="region of interest" description="Disordered" evidence="5">
    <location>
        <begin position="145"/>
        <end position="175"/>
    </location>
</feature>
<dbReference type="SUPFAM" id="SSF57903">
    <property type="entry name" value="FYVE/PHD zinc finger"/>
    <property type="match status" value="1"/>
</dbReference>
<gene>
    <name evidence="8" type="ORF">M427DRAFT_434882</name>
</gene>
<dbReference type="Pfam" id="PF01363">
    <property type="entry name" value="FYVE"/>
    <property type="match status" value="1"/>
</dbReference>
<organism evidence="8 9">
    <name type="scientific">Gonapodya prolifera (strain JEL478)</name>
    <name type="common">Monoblepharis prolifera</name>
    <dbReference type="NCBI Taxonomy" id="1344416"/>
    <lineage>
        <taxon>Eukaryota</taxon>
        <taxon>Fungi</taxon>
        <taxon>Fungi incertae sedis</taxon>
        <taxon>Chytridiomycota</taxon>
        <taxon>Chytridiomycota incertae sedis</taxon>
        <taxon>Monoblepharidomycetes</taxon>
        <taxon>Monoblepharidales</taxon>
        <taxon>Gonapodyaceae</taxon>
        <taxon>Gonapodya</taxon>
    </lineage>
</organism>
<evidence type="ECO:0000256" key="1">
    <source>
        <dbReference type="ARBA" id="ARBA00022723"/>
    </source>
</evidence>
<dbReference type="InterPro" id="IPR001841">
    <property type="entry name" value="Znf_RING"/>
</dbReference>
<evidence type="ECO:0000259" key="7">
    <source>
        <dbReference type="PROSITE" id="PS50178"/>
    </source>
</evidence>
<dbReference type="CDD" id="cd16500">
    <property type="entry name" value="RING-HC_CARP"/>
    <property type="match status" value="1"/>
</dbReference>
<sequence>MPSDSRSQTSLQPPPLTSLQSHNVCEECNSSFGLLKRKRNCGNCGRVVCFSCSPNSLPLPQFGQNTPQRVCSYCEGYIRLRQLPPEGLKLLPISVLKQYLAAYGLPVPRGALEKEDLVKVVRAVEIDASRERWFRDHIYIRGGRNVREGSSSSNRGASSPSSPGQPGRHSDGEAGFVENLGSFLSNIFGGLASPEGSNQNLRPNESAESTSRHRSRSQPPPMHQQPPPQGFNSSSHGRTSHPAEIPLTPEAIFASLFGMPPTTSPGGFSGGSGTQPQYGAPFGSYPTQGTQPDPFLNPNGPQSRHPAPPPRAASTEPTPSIASIASTNLDPSALSSKTLKAILRQNAVSCDNVLEKGELVERVKALAREYRREHRLSEPPSPGTNVTEPSTAAGAPLPPVSGDSTTSSPLSVKDEDLCKICCDGAVNTVFLECGHMATCVSCANKLMSSNRECPMCRQYITRVVHTFKS</sequence>
<keyword evidence="2 4" id="KW-0863">Zinc-finger</keyword>
<feature type="region of interest" description="Disordered" evidence="5">
    <location>
        <begin position="191"/>
        <end position="243"/>
    </location>
</feature>
<feature type="domain" description="FYVE-type" evidence="7">
    <location>
        <begin position="19"/>
        <end position="79"/>
    </location>
</feature>
<dbReference type="SUPFAM" id="SSF57850">
    <property type="entry name" value="RING/U-box"/>
    <property type="match status" value="1"/>
</dbReference>
<protein>
    <recommendedName>
        <fullName evidence="10">RING-type domain-containing protein</fullName>
    </recommendedName>
</protein>
<dbReference type="Pfam" id="PF13920">
    <property type="entry name" value="zf-C3HC4_3"/>
    <property type="match status" value="1"/>
</dbReference>
<dbReference type="FunFam" id="3.30.40.10:FF:000110">
    <property type="entry name" value="E3 ubiquitin-protein ligase RNF34 isoform X1"/>
    <property type="match status" value="1"/>
</dbReference>
<feature type="region of interest" description="Disordered" evidence="5">
    <location>
        <begin position="256"/>
        <end position="327"/>
    </location>
</feature>
<evidence type="ECO:0000256" key="4">
    <source>
        <dbReference type="PROSITE-ProRule" id="PRU00175"/>
    </source>
</evidence>
<dbReference type="PANTHER" id="PTHR14879:SF5">
    <property type="entry name" value="RING-TYPE DOMAIN-CONTAINING PROTEIN"/>
    <property type="match status" value="1"/>
</dbReference>
<feature type="region of interest" description="Disordered" evidence="5">
    <location>
        <begin position="372"/>
        <end position="408"/>
    </location>
</feature>
<dbReference type="SMART" id="SM00184">
    <property type="entry name" value="RING"/>
    <property type="match status" value="1"/>
</dbReference>
<keyword evidence="9" id="KW-1185">Reference proteome</keyword>
<dbReference type="CDD" id="cd00065">
    <property type="entry name" value="FYVE_like_SF"/>
    <property type="match status" value="1"/>
</dbReference>
<dbReference type="PROSITE" id="PS50089">
    <property type="entry name" value="ZF_RING_2"/>
    <property type="match status" value="1"/>
</dbReference>
<dbReference type="GO" id="GO:0008270">
    <property type="term" value="F:zinc ion binding"/>
    <property type="evidence" value="ECO:0007669"/>
    <property type="project" value="UniProtKB-KW"/>
</dbReference>
<dbReference type="InterPro" id="IPR000306">
    <property type="entry name" value="Znf_FYVE"/>
</dbReference>